<name>A0A848KJ91_9NOCA</name>
<comment type="subcellular location">
    <subcellularLocation>
        <location evidence="1">Cell membrane</location>
        <topology evidence="1">Multi-pass membrane protein</topology>
    </subcellularLocation>
</comment>
<reference evidence="11 12" key="1">
    <citation type="submission" date="2019-05" db="EMBL/GenBank/DDBJ databases">
        <authorList>
            <person name="Lee S.D."/>
        </authorList>
    </citation>
    <scope>NUCLEOTIDE SEQUENCE [LARGE SCALE GENOMIC DNA]</scope>
    <source>
        <strain evidence="11 12">YC2-7</strain>
    </source>
</reference>
<evidence type="ECO:0000259" key="10">
    <source>
        <dbReference type="Pfam" id="PF21088"/>
    </source>
</evidence>
<evidence type="ECO:0000259" key="8">
    <source>
        <dbReference type="Pfam" id="PF00924"/>
    </source>
</evidence>
<dbReference type="GO" id="GO:0005886">
    <property type="term" value="C:plasma membrane"/>
    <property type="evidence" value="ECO:0007669"/>
    <property type="project" value="UniProtKB-SubCell"/>
</dbReference>
<keyword evidence="5 7" id="KW-1133">Transmembrane helix</keyword>
<keyword evidence="3" id="KW-1003">Cell membrane</keyword>
<dbReference type="InterPro" id="IPR049142">
    <property type="entry name" value="MS_channel_1st"/>
</dbReference>
<dbReference type="PANTHER" id="PTHR30460:SF0">
    <property type="entry name" value="MODERATE CONDUCTANCE MECHANOSENSITIVE CHANNEL YBIO"/>
    <property type="match status" value="1"/>
</dbReference>
<dbReference type="Gene3D" id="1.10.287.1260">
    <property type="match status" value="1"/>
</dbReference>
<keyword evidence="6 7" id="KW-0472">Membrane</keyword>
<dbReference type="InterPro" id="IPR010920">
    <property type="entry name" value="LSM_dom_sf"/>
</dbReference>
<dbReference type="AlphaFoldDB" id="A0A848KJ91"/>
<accession>A0A848KJ91</accession>
<dbReference type="Pfam" id="PF21082">
    <property type="entry name" value="MS_channel_3rd"/>
    <property type="match status" value="1"/>
</dbReference>
<dbReference type="GO" id="GO:0008381">
    <property type="term" value="F:mechanosensitive monoatomic ion channel activity"/>
    <property type="evidence" value="ECO:0007669"/>
    <property type="project" value="InterPro"/>
</dbReference>
<dbReference type="Pfam" id="PF00924">
    <property type="entry name" value="MS_channel_2nd"/>
    <property type="match status" value="1"/>
</dbReference>
<dbReference type="InterPro" id="IPR049278">
    <property type="entry name" value="MS_channel_C"/>
</dbReference>
<dbReference type="SUPFAM" id="SSF82861">
    <property type="entry name" value="Mechanosensitive channel protein MscS (YggB), transmembrane region"/>
    <property type="match status" value="1"/>
</dbReference>
<evidence type="ECO:0000256" key="4">
    <source>
        <dbReference type="ARBA" id="ARBA00022692"/>
    </source>
</evidence>
<evidence type="ECO:0000256" key="7">
    <source>
        <dbReference type="SAM" id="Phobius"/>
    </source>
</evidence>
<evidence type="ECO:0000256" key="6">
    <source>
        <dbReference type="ARBA" id="ARBA00023136"/>
    </source>
</evidence>
<feature type="domain" description="Mechanosensitive ion channel transmembrane helices 2/3" evidence="10">
    <location>
        <begin position="77"/>
        <end position="116"/>
    </location>
</feature>
<dbReference type="EMBL" id="VCQU01000004">
    <property type="protein sequence ID" value="NMN95947.1"/>
    <property type="molecule type" value="Genomic_DNA"/>
</dbReference>
<dbReference type="Proteomes" id="UP000535543">
    <property type="component" value="Unassembled WGS sequence"/>
</dbReference>
<keyword evidence="12" id="KW-1185">Reference proteome</keyword>
<keyword evidence="4 7" id="KW-0812">Transmembrane</keyword>
<evidence type="ECO:0000259" key="9">
    <source>
        <dbReference type="Pfam" id="PF21082"/>
    </source>
</evidence>
<evidence type="ECO:0000256" key="2">
    <source>
        <dbReference type="ARBA" id="ARBA00008017"/>
    </source>
</evidence>
<dbReference type="PANTHER" id="PTHR30460">
    <property type="entry name" value="MODERATE CONDUCTANCE MECHANOSENSITIVE CHANNEL YBIO"/>
    <property type="match status" value="1"/>
</dbReference>
<dbReference type="InterPro" id="IPR045276">
    <property type="entry name" value="YbiO_bact"/>
</dbReference>
<comment type="caution">
    <text evidence="11">The sequence shown here is derived from an EMBL/GenBank/DDBJ whole genome shotgun (WGS) entry which is preliminary data.</text>
</comment>
<dbReference type="Gene3D" id="2.30.30.60">
    <property type="match status" value="1"/>
</dbReference>
<comment type="similarity">
    <text evidence="2">Belongs to the MscS (TC 1.A.23) family.</text>
</comment>
<evidence type="ECO:0000256" key="3">
    <source>
        <dbReference type="ARBA" id="ARBA00022475"/>
    </source>
</evidence>
<evidence type="ECO:0000313" key="12">
    <source>
        <dbReference type="Proteomes" id="UP000535543"/>
    </source>
</evidence>
<dbReference type="RefSeq" id="WP_169587393.1">
    <property type="nucleotide sequence ID" value="NZ_VCQU01000004.1"/>
</dbReference>
<gene>
    <name evidence="11" type="ORF">FGL95_12980</name>
</gene>
<dbReference type="InterPro" id="IPR011066">
    <property type="entry name" value="MscS_channel_C_sf"/>
</dbReference>
<dbReference type="InterPro" id="IPR011014">
    <property type="entry name" value="MscS_channel_TM-2"/>
</dbReference>
<feature type="transmembrane region" description="Helical" evidence="7">
    <location>
        <begin position="20"/>
        <end position="39"/>
    </location>
</feature>
<dbReference type="SUPFAM" id="SSF82689">
    <property type="entry name" value="Mechanosensitive channel protein MscS (YggB), C-terminal domain"/>
    <property type="match status" value="1"/>
</dbReference>
<dbReference type="InterPro" id="IPR023408">
    <property type="entry name" value="MscS_beta-dom_sf"/>
</dbReference>
<dbReference type="SUPFAM" id="SSF50182">
    <property type="entry name" value="Sm-like ribonucleoproteins"/>
    <property type="match status" value="1"/>
</dbReference>
<reference evidence="11 12" key="2">
    <citation type="submission" date="2020-06" db="EMBL/GenBank/DDBJ databases">
        <title>Antribacter stalactiti gen. nov., sp. nov., a new member of the family Nacardiaceae isolated from a cave.</title>
        <authorList>
            <person name="Kim I.S."/>
        </authorList>
    </citation>
    <scope>NUCLEOTIDE SEQUENCE [LARGE SCALE GENOMIC DNA]</scope>
    <source>
        <strain evidence="11 12">YC2-7</strain>
    </source>
</reference>
<organism evidence="11 12">
    <name type="scientific">Antrihabitans stalactiti</name>
    <dbReference type="NCBI Taxonomy" id="2584121"/>
    <lineage>
        <taxon>Bacteria</taxon>
        <taxon>Bacillati</taxon>
        <taxon>Actinomycetota</taxon>
        <taxon>Actinomycetes</taxon>
        <taxon>Mycobacteriales</taxon>
        <taxon>Nocardiaceae</taxon>
        <taxon>Antrihabitans</taxon>
    </lineage>
</organism>
<dbReference type="Pfam" id="PF21088">
    <property type="entry name" value="MS_channel_1st"/>
    <property type="match status" value="1"/>
</dbReference>
<dbReference type="Gene3D" id="3.30.70.100">
    <property type="match status" value="1"/>
</dbReference>
<protein>
    <submittedName>
        <fullName evidence="11">Mechanosensitive ion channel family protein</fullName>
    </submittedName>
</protein>
<feature type="domain" description="Mechanosensitive ion channel MscS C-terminal" evidence="9">
    <location>
        <begin position="194"/>
        <end position="279"/>
    </location>
</feature>
<dbReference type="InterPro" id="IPR006685">
    <property type="entry name" value="MscS_channel_2nd"/>
</dbReference>
<evidence type="ECO:0000256" key="1">
    <source>
        <dbReference type="ARBA" id="ARBA00004651"/>
    </source>
</evidence>
<evidence type="ECO:0000313" key="11">
    <source>
        <dbReference type="EMBL" id="NMN95947.1"/>
    </source>
</evidence>
<dbReference type="FunFam" id="2.30.30.60:FF:000001">
    <property type="entry name" value="MscS Mechanosensitive ion channel"/>
    <property type="match status" value="1"/>
</dbReference>
<feature type="domain" description="Mechanosensitive ion channel MscS" evidence="8">
    <location>
        <begin position="118"/>
        <end position="188"/>
    </location>
</feature>
<proteinExistence type="inferred from homology"/>
<sequence length="301" mass="32511">MKLGVAPTTDITDWLRDDGLEVILLIVGAMLLSRFVVWIRTHITNQIDQSFTHSDALVRSEASKHRHALAQVLSWVLLTVAYILIGMEVLQRLGFSLNGLVAPAAVLGAALGFGAQRIVQDILAGFFIITERQYGFGDVVEINVANASEPASGAVEDVTLRITKLRSTDGEVITVPNGQIVKVTNLSKDWARAVVDVPVPASADVNHVSEILRDVGAKAYKEKRLQALLLDEPSVMGIESIELDRVNIRVVARTLPGKQFQVGRDLRIRIAAALRREGLDGAAANVANTPLSTIDAAGESE</sequence>
<feature type="transmembrane region" description="Helical" evidence="7">
    <location>
        <begin position="68"/>
        <end position="87"/>
    </location>
</feature>
<evidence type="ECO:0000256" key="5">
    <source>
        <dbReference type="ARBA" id="ARBA00022989"/>
    </source>
</evidence>